<dbReference type="Proteomes" id="UP000515856">
    <property type="component" value="Chromosome"/>
</dbReference>
<sequence>MLNDGQHRKATIERAFLEKTKLDNEIISIVFYKDLKLRNSQ</sequence>
<organism evidence="1 2">
    <name type="scientific">[Eubacterium] hominis</name>
    <dbReference type="NCBI Taxonomy" id="2764325"/>
    <lineage>
        <taxon>Bacteria</taxon>
        <taxon>Bacillati</taxon>
        <taxon>Bacillota</taxon>
        <taxon>Erysipelotrichia</taxon>
        <taxon>Erysipelotrichales</taxon>
        <taxon>Erysipelotrichaceae</taxon>
        <taxon>Amedibacillus</taxon>
    </lineage>
</organism>
<dbReference type="AlphaFoldDB" id="A0A7G9GKU7"/>
<name>A0A7G9GKU7_9FIRM</name>
<dbReference type="InterPro" id="IPR017642">
    <property type="entry name" value="DNA_S_mod_DndB"/>
</dbReference>
<gene>
    <name evidence="1" type="ORF">H9Q80_14385</name>
</gene>
<protein>
    <recommendedName>
        <fullName evidence="3">DNA sulfur modification protein DndB</fullName>
    </recommendedName>
</protein>
<evidence type="ECO:0008006" key="3">
    <source>
        <dbReference type="Google" id="ProtNLM"/>
    </source>
</evidence>
<accession>A0A7G9GKU7</accession>
<dbReference type="Pfam" id="PF14072">
    <property type="entry name" value="DndB"/>
    <property type="match status" value="1"/>
</dbReference>
<dbReference type="KEGG" id="ehn:H9Q80_14385"/>
<evidence type="ECO:0000313" key="2">
    <source>
        <dbReference type="Proteomes" id="UP000515856"/>
    </source>
</evidence>
<proteinExistence type="predicted"/>
<keyword evidence="2" id="KW-1185">Reference proteome</keyword>
<dbReference type="EMBL" id="CP060636">
    <property type="protein sequence ID" value="QNM11429.1"/>
    <property type="molecule type" value="Genomic_DNA"/>
</dbReference>
<evidence type="ECO:0000313" key="1">
    <source>
        <dbReference type="EMBL" id="QNM11429.1"/>
    </source>
</evidence>
<reference evidence="1 2" key="1">
    <citation type="submission" date="2020-08" db="EMBL/GenBank/DDBJ databases">
        <authorList>
            <person name="Liu C."/>
            <person name="Sun Q."/>
        </authorList>
    </citation>
    <scope>NUCLEOTIDE SEQUENCE [LARGE SCALE GENOMIC DNA]</scope>
    <source>
        <strain evidence="1 2">NSJ-61</strain>
    </source>
</reference>